<feature type="domain" description="Response regulatory" evidence="2">
    <location>
        <begin position="13"/>
        <end position="140"/>
    </location>
</feature>
<dbReference type="SUPFAM" id="SSF52172">
    <property type="entry name" value="CheY-like"/>
    <property type="match status" value="1"/>
</dbReference>
<protein>
    <submittedName>
        <fullName evidence="3">Response regulator</fullName>
    </submittedName>
</protein>
<reference evidence="3" key="1">
    <citation type="submission" date="2020-10" db="EMBL/GenBank/DDBJ databases">
        <authorList>
            <person name="Castelo-Branco R."/>
            <person name="Eusebio N."/>
            <person name="Adriana R."/>
            <person name="Vieira A."/>
            <person name="Brugerolle De Fraissinette N."/>
            <person name="Rezende De Castro R."/>
            <person name="Schneider M.P."/>
            <person name="Vasconcelos V."/>
            <person name="Leao P.N."/>
        </authorList>
    </citation>
    <scope>NUCLEOTIDE SEQUENCE</scope>
    <source>
        <strain evidence="3">LEGE 11480</strain>
    </source>
</reference>
<dbReference type="PANTHER" id="PTHR44520:SF2">
    <property type="entry name" value="RESPONSE REGULATOR RCP1"/>
    <property type="match status" value="1"/>
</dbReference>
<keyword evidence="1" id="KW-0597">Phosphoprotein</keyword>
<proteinExistence type="predicted"/>
<gene>
    <name evidence="3" type="ORF">IQ266_16985</name>
</gene>
<dbReference type="GO" id="GO:0000160">
    <property type="term" value="P:phosphorelay signal transduction system"/>
    <property type="evidence" value="ECO:0007669"/>
    <property type="project" value="InterPro"/>
</dbReference>
<comment type="caution">
    <text evidence="3">The sequence shown here is derived from an EMBL/GenBank/DDBJ whole genome shotgun (WGS) entry which is preliminary data.</text>
</comment>
<evidence type="ECO:0000313" key="4">
    <source>
        <dbReference type="Proteomes" id="UP000625316"/>
    </source>
</evidence>
<dbReference type="RefSeq" id="WP_264326258.1">
    <property type="nucleotide sequence ID" value="NZ_JADEXQ010000063.1"/>
</dbReference>
<dbReference type="InterPro" id="IPR052893">
    <property type="entry name" value="TCS_response_regulator"/>
</dbReference>
<name>A0A928VMT3_9CYAN</name>
<feature type="modified residue" description="4-aspartylphosphate" evidence="1">
    <location>
        <position position="73"/>
    </location>
</feature>
<dbReference type="PROSITE" id="PS50110">
    <property type="entry name" value="RESPONSE_REGULATORY"/>
    <property type="match status" value="1"/>
</dbReference>
<dbReference type="Proteomes" id="UP000625316">
    <property type="component" value="Unassembled WGS sequence"/>
</dbReference>
<dbReference type="AlphaFoldDB" id="A0A928VMT3"/>
<keyword evidence="4" id="KW-1185">Reference proteome</keyword>
<evidence type="ECO:0000259" key="2">
    <source>
        <dbReference type="PROSITE" id="PS50110"/>
    </source>
</evidence>
<accession>A0A928VMT3</accession>
<evidence type="ECO:0000256" key="1">
    <source>
        <dbReference type="PROSITE-ProRule" id="PRU00169"/>
    </source>
</evidence>
<dbReference type="Pfam" id="PF00072">
    <property type="entry name" value="Response_reg"/>
    <property type="match status" value="1"/>
</dbReference>
<dbReference type="InterPro" id="IPR011006">
    <property type="entry name" value="CheY-like_superfamily"/>
</dbReference>
<dbReference type="EMBL" id="JADEXQ010000063">
    <property type="protein sequence ID" value="MBE9031431.1"/>
    <property type="molecule type" value="Genomic_DNA"/>
</dbReference>
<dbReference type="InterPro" id="IPR001789">
    <property type="entry name" value="Sig_transdc_resp-reg_receiver"/>
</dbReference>
<dbReference type="CDD" id="cd17557">
    <property type="entry name" value="REC_Rcp-like"/>
    <property type="match status" value="1"/>
</dbReference>
<dbReference type="Gene3D" id="3.40.50.2300">
    <property type="match status" value="1"/>
</dbReference>
<dbReference type="SMART" id="SM00448">
    <property type="entry name" value="REC"/>
    <property type="match status" value="1"/>
</dbReference>
<evidence type="ECO:0000313" key="3">
    <source>
        <dbReference type="EMBL" id="MBE9031431.1"/>
    </source>
</evidence>
<dbReference type="PANTHER" id="PTHR44520">
    <property type="entry name" value="RESPONSE REGULATOR RCP1-RELATED"/>
    <property type="match status" value="1"/>
</dbReference>
<organism evidence="3 4">
    <name type="scientific">Romeriopsis navalis LEGE 11480</name>
    <dbReference type="NCBI Taxonomy" id="2777977"/>
    <lineage>
        <taxon>Bacteria</taxon>
        <taxon>Bacillati</taxon>
        <taxon>Cyanobacteriota</taxon>
        <taxon>Cyanophyceae</taxon>
        <taxon>Leptolyngbyales</taxon>
        <taxon>Leptolyngbyaceae</taxon>
        <taxon>Romeriopsis</taxon>
        <taxon>Romeriopsis navalis</taxon>
    </lineage>
</organism>
<sequence>MQTLNLVRKRQFSLLLIEDDDVDVMNVQRALRKNHLDIPLQRAAHGLEALEILDDCYGDSSSGERDNLIILLDLNMPKMGGLEFLRILRSRENMCKIPVIILTTSDQPQDLAAAYELNVAGYIVKPVDFHEFVEMIGIITRYWSICQISS</sequence>